<dbReference type="InterPro" id="IPR023365">
    <property type="entry name" value="Sortase_dom-sf"/>
</dbReference>
<keyword evidence="1" id="KW-0378">Hydrolase</keyword>
<accession>A0ABW4SEJ0</accession>
<dbReference type="EMBL" id="JBHUGI010000015">
    <property type="protein sequence ID" value="MFD1927800.1"/>
    <property type="molecule type" value="Genomic_DNA"/>
</dbReference>
<evidence type="ECO:0000313" key="3">
    <source>
        <dbReference type="Proteomes" id="UP001597218"/>
    </source>
</evidence>
<dbReference type="Proteomes" id="UP001597218">
    <property type="component" value="Unassembled WGS sequence"/>
</dbReference>
<dbReference type="InterPro" id="IPR042000">
    <property type="entry name" value="Sortase_D_2"/>
</dbReference>
<dbReference type="RefSeq" id="WP_381536583.1">
    <property type="nucleotide sequence ID" value="NZ_JBHUGI010000015.1"/>
</dbReference>
<protein>
    <submittedName>
        <fullName evidence="2">Class D sortase</fullName>
    </submittedName>
</protein>
<dbReference type="Pfam" id="PF04203">
    <property type="entry name" value="Sortase"/>
    <property type="match status" value="1"/>
</dbReference>
<dbReference type="Gene3D" id="2.40.260.10">
    <property type="entry name" value="Sortase"/>
    <property type="match status" value="1"/>
</dbReference>
<dbReference type="SUPFAM" id="SSF63817">
    <property type="entry name" value="Sortase"/>
    <property type="match status" value="1"/>
</dbReference>
<keyword evidence="3" id="KW-1185">Reference proteome</keyword>
<evidence type="ECO:0000313" key="2">
    <source>
        <dbReference type="EMBL" id="MFD1927800.1"/>
    </source>
</evidence>
<reference evidence="3" key="1">
    <citation type="journal article" date="2019" name="Int. J. Syst. Evol. Microbiol.">
        <title>The Global Catalogue of Microorganisms (GCM) 10K type strain sequencing project: providing services to taxonomists for standard genome sequencing and annotation.</title>
        <authorList>
            <consortium name="The Broad Institute Genomics Platform"/>
            <consortium name="The Broad Institute Genome Sequencing Center for Infectious Disease"/>
            <person name="Wu L."/>
            <person name="Ma J."/>
        </authorList>
    </citation>
    <scope>NUCLEOTIDE SEQUENCE [LARGE SCALE GENOMIC DNA]</scope>
    <source>
        <strain evidence="3">CGMCC 4.7177</strain>
    </source>
</reference>
<proteinExistence type="predicted"/>
<dbReference type="CDD" id="cd06166">
    <property type="entry name" value="Sortase_D_2"/>
    <property type="match status" value="1"/>
</dbReference>
<comment type="caution">
    <text evidence="2">The sequence shown here is derived from an EMBL/GenBank/DDBJ whole genome shotgun (WGS) entry which is preliminary data.</text>
</comment>
<dbReference type="NCBIfam" id="TIGR01076">
    <property type="entry name" value="sortase_fam"/>
    <property type="match status" value="1"/>
</dbReference>
<dbReference type="InterPro" id="IPR005754">
    <property type="entry name" value="Sortase"/>
</dbReference>
<name>A0ABW4SEJ0_9BACL</name>
<gene>
    <name evidence="2" type="ORF">ACFSFY_06960</name>
</gene>
<evidence type="ECO:0000256" key="1">
    <source>
        <dbReference type="ARBA" id="ARBA00022801"/>
    </source>
</evidence>
<sequence>MIRCGYRDFESTSFEGGVEIRKWIGVLLIICGLTIVSYPEIEKRIHHNDQQKLVESFQQLGNTDELERLSTNYEDLIQVEEYSKSPDEENPLMDGARGILSIDKIDLEMVVFEGTSVTELTKGIGMIEPDKKFGVNNIGLAGHRAVAKGKQFNRLGELAVDDEIQVITEDGVLDFVIVDSFVVHQSDVSVLDDSAEPLITLVTCTPLGSRNPPDRLIVQAKLKK</sequence>
<organism evidence="2 3">
    <name type="scientific">Sporosarcina siberiensis</name>
    <dbReference type="NCBI Taxonomy" id="1365606"/>
    <lineage>
        <taxon>Bacteria</taxon>
        <taxon>Bacillati</taxon>
        <taxon>Bacillota</taxon>
        <taxon>Bacilli</taxon>
        <taxon>Bacillales</taxon>
        <taxon>Caryophanaceae</taxon>
        <taxon>Sporosarcina</taxon>
    </lineage>
</organism>